<dbReference type="Proteomes" id="UP000298030">
    <property type="component" value="Unassembled WGS sequence"/>
</dbReference>
<evidence type="ECO:0000313" key="2">
    <source>
        <dbReference type="Proteomes" id="UP000298030"/>
    </source>
</evidence>
<dbReference type="Gene3D" id="3.80.10.10">
    <property type="entry name" value="Ribonuclease Inhibitor"/>
    <property type="match status" value="1"/>
</dbReference>
<evidence type="ECO:0000313" key="1">
    <source>
        <dbReference type="EMBL" id="TEB28237.1"/>
    </source>
</evidence>
<dbReference type="InterPro" id="IPR032675">
    <property type="entry name" value="LRR_dom_sf"/>
</dbReference>
<dbReference type="AlphaFoldDB" id="A0A4Y7T248"/>
<protein>
    <submittedName>
        <fullName evidence="1">Uncharacterized protein</fullName>
    </submittedName>
</protein>
<keyword evidence="2" id="KW-1185">Reference proteome</keyword>
<gene>
    <name evidence="1" type="ORF">FA13DRAFT_1712039</name>
</gene>
<reference evidence="1 2" key="1">
    <citation type="journal article" date="2019" name="Nat. Ecol. Evol.">
        <title>Megaphylogeny resolves global patterns of mushroom evolution.</title>
        <authorList>
            <person name="Varga T."/>
            <person name="Krizsan K."/>
            <person name="Foldi C."/>
            <person name="Dima B."/>
            <person name="Sanchez-Garcia M."/>
            <person name="Sanchez-Ramirez S."/>
            <person name="Szollosi G.J."/>
            <person name="Szarkandi J.G."/>
            <person name="Papp V."/>
            <person name="Albert L."/>
            <person name="Andreopoulos W."/>
            <person name="Angelini C."/>
            <person name="Antonin V."/>
            <person name="Barry K.W."/>
            <person name="Bougher N.L."/>
            <person name="Buchanan P."/>
            <person name="Buyck B."/>
            <person name="Bense V."/>
            <person name="Catcheside P."/>
            <person name="Chovatia M."/>
            <person name="Cooper J."/>
            <person name="Damon W."/>
            <person name="Desjardin D."/>
            <person name="Finy P."/>
            <person name="Geml J."/>
            <person name="Haridas S."/>
            <person name="Hughes K."/>
            <person name="Justo A."/>
            <person name="Karasinski D."/>
            <person name="Kautmanova I."/>
            <person name="Kiss B."/>
            <person name="Kocsube S."/>
            <person name="Kotiranta H."/>
            <person name="LaButti K.M."/>
            <person name="Lechner B.E."/>
            <person name="Liimatainen K."/>
            <person name="Lipzen A."/>
            <person name="Lukacs Z."/>
            <person name="Mihaltcheva S."/>
            <person name="Morgado L.N."/>
            <person name="Niskanen T."/>
            <person name="Noordeloos M.E."/>
            <person name="Ohm R.A."/>
            <person name="Ortiz-Santana B."/>
            <person name="Ovrebo C."/>
            <person name="Racz N."/>
            <person name="Riley R."/>
            <person name="Savchenko A."/>
            <person name="Shiryaev A."/>
            <person name="Soop K."/>
            <person name="Spirin V."/>
            <person name="Szebenyi C."/>
            <person name="Tomsovsky M."/>
            <person name="Tulloss R.E."/>
            <person name="Uehling J."/>
            <person name="Grigoriev I.V."/>
            <person name="Vagvolgyi C."/>
            <person name="Papp T."/>
            <person name="Martin F.M."/>
            <person name="Miettinen O."/>
            <person name="Hibbett D.S."/>
            <person name="Nagy L.G."/>
        </authorList>
    </citation>
    <scope>NUCLEOTIDE SEQUENCE [LARGE SCALE GENOMIC DNA]</scope>
    <source>
        <strain evidence="1 2">FP101781</strain>
    </source>
</reference>
<accession>A0A4Y7T248</accession>
<dbReference type="EMBL" id="QPFP01000034">
    <property type="protein sequence ID" value="TEB28237.1"/>
    <property type="molecule type" value="Genomic_DNA"/>
</dbReference>
<proteinExistence type="predicted"/>
<organism evidence="1 2">
    <name type="scientific">Coprinellus micaceus</name>
    <name type="common">Glistening ink-cap mushroom</name>
    <name type="synonym">Coprinus micaceus</name>
    <dbReference type="NCBI Taxonomy" id="71717"/>
    <lineage>
        <taxon>Eukaryota</taxon>
        <taxon>Fungi</taxon>
        <taxon>Dikarya</taxon>
        <taxon>Basidiomycota</taxon>
        <taxon>Agaricomycotina</taxon>
        <taxon>Agaricomycetes</taxon>
        <taxon>Agaricomycetidae</taxon>
        <taxon>Agaricales</taxon>
        <taxon>Agaricineae</taxon>
        <taxon>Psathyrellaceae</taxon>
        <taxon>Coprinellus</taxon>
    </lineage>
</organism>
<name>A0A4Y7T248_COPMI</name>
<comment type="caution">
    <text evidence="1">The sequence shown here is derived from an EMBL/GenBank/DDBJ whole genome shotgun (WGS) entry which is preliminary data.</text>
</comment>
<sequence length="353" mass="38964">MRITIPTYGVQAFDEDGAERQFRWVEMMKNLTNCVDMWTSRSRSSPVLMLAKSDPTQRSCLETSRGDQAEFLEVELGGTLGDVSSSAVTKHWPELATLDFGAYQGAHDTPLDLCVNQILQILGALPTLVRVSFHNYGYAALIPVLPIPITSPCLRSLTLTGADLPRGFAQSLHLPALRELRITPTQTPHNREVGSGVGEFLLRFGACLDSLSFAPDVSFRRALVAIYEALRSLENLSLVPFNTAGPYLYRSVRQPGVDCYALRGLNGVASGAYLGPTAGGSSRHPRLRRLELQGTMDAYIDDGVERELVDLITNRRRRPEGLNVLTELTDDGVDLNELRLELTYRDSHGILHP</sequence>